<accession>A0A1E5KUS2</accession>
<sequence length="167" mass="19578">MFEIKFKIFENDESDNFIGEYGYFSFVIDDESYGIILEEEIDDFSVSIYDWFTSFLKSLEILKKENYVLINDIESFNTWIELCRDKEIVSISKVSGDKVGQGGLVRKEKLSDADYKFWKDKKAVFSDFRIEILEKSEKYLTDLVKLNSSKNSNVLELSDLITKLKSF</sequence>
<dbReference type="AlphaFoldDB" id="A0A1E5KUS2"/>
<comment type="caution">
    <text evidence="1">The sequence shown here is derived from an EMBL/GenBank/DDBJ whole genome shotgun (WGS) entry which is preliminary data.</text>
</comment>
<name>A0A1E5KUS2_9ENTE</name>
<gene>
    <name evidence="1" type="ORF">BCR26_16195</name>
</gene>
<proteinExistence type="predicted"/>
<dbReference type="Proteomes" id="UP000095256">
    <property type="component" value="Unassembled WGS sequence"/>
</dbReference>
<organism evidence="1 2">
    <name type="scientific">Enterococcus rivorum</name>
    <dbReference type="NCBI Taxonomy" id="762845"/>
    <lineage>
        <taxon>Bacteria</taxon>
        <taxon>Bacillati</taxon>
        <taxon>Bacillota</taxon>
        <taxon>Bacilli</taxon>
        <taxon>Lactobacillales</taxon>
        <taxon>Enterococcaceae</taxon>
        <taxon>Enterococcus</taxon>
    </lineage>
</organism>
<dbReference type="OrthoDB" id="2083819at2"/>
<keyword evidence="2" id="KW-1185">Reference proteome</keyword>
<protein>
    <submittedName>
        <fullName evidence="1">Uncharacterized protein</fullName>
    </submittedName>
</protein>
<evidence type="ECO:0000313" key="2">
    <source>
        <dbReference type="Proteomes" id="UP000095256"/>
    </source>
</evidence>
<dbReference type="EMBL" id="MIEK01000041">
    <property type="protein sequence ID" value="OEH81613.1"/>
    <property type="molecule type" value="Genomic_DNA"/>
</dbReference>
<reference evidence="1 2" key="1">
    <citation type="submission" date="2016-09" db="EMBL/GenBank/DDBJ databases">
        <authorList>
            <person name="Capua I."/>
            <person name="De Benedictis P."/>
            <person name="Joannis T."/>
            <person name="Lombin L.H."/>
            <person name="Cattoli G."/>
        </authorList>
    </citation>
    <scope>NUCLEOTIDE SEQUENCE [LARGE SCALE GENOMIC DNA]</scope>
    <source>
        <strain evidence="1 2">LMG 25899</strain>
    </source>
</reference>
<evidence type="ECO:0000313" key="1">
    <source>
        <dbReference type="EMBL" id="OEH81613.1"/>
    </source>
</evidence>
<dbReference type="RefSeq" id="WP_069699413.1">
    <property type="nucleotide sequence ID" value="NZ_JAGGMA010000045.1"/>
</dbReference>
<dbReference type="STRING" id="762845.BCR26_16195"/>